<keyword evidence="10" id="KW-0808">Transferase</keyword>
<sequence>MNPKFGFGFLLLLLLCYSIESKCSKGCDLALASYYVQQGDTLTSIAKLMNSSILQSESIDFNTILSYNPQITNKDSIPALSRINIPFPCDCINDEFLGHFFTYTVTTGDTYDKVAANYSGLTTTPSLMRFNSYPELNIPDNGVLNVSVNCSCGDASVSKDYGLFMTYPLQPNDTLASIANETNMTQSLLQRYNVGFDFNDGSGVAYIPAKDANGSYRPLKSRNSRWRCCWHIHSSSSWGTVVGSFYLCEILPKEEGEGGDIAVSVSRTLSTNCASTWK</sequence>
<evidence type="ECO:0000256" key="6">
    <source>
        <dbReference type="ARBA" id="ARBA00023136"/>
    </source>
</evidence>
<dbReference type="AlphaFoldDB" id="A0A9Q0SRW0"/>
<dbReference type="GO" id="GO:0045087">
    <property type="term" value="P:innate immune response"/>
    <property type="evidence" value="ECO:0007669"/>
    <property type="project" value="InterPro"/>
</dbReference>
<comment type="caution">
    <text evidence="10">The sequence shown here is derived from an EMBL/GenBank/DDBJ whole genome shotgun (WGS) entry which is preliminary data.</text>
</comment>
<feature type="signal peptide" evidence="8">
    <location>
        <begin position="1"/>
        <end position="21"/>
    </location>
</feature>
<keyword evidence="3" id="KW-0812">Transmembrane</keyword>
<dbReference type="GO" id="GO:0005886">
    <property type="term" value="C:plasma membrane"/>
    <property type="evidence" value="ECO:0007669"/>
    <property type="project" value="UniProtKB-SubCell"/>
</dbReference>
<keyword evidence="7" id="KW-1015">Disulfide bond</keyword>
<keyword evidence="2" id="KW-1003">Cell membrane</keyword>
<dbReference type="InterPro" id="IPR036779">
    <property type="entry name" value="LysM_dom_sf"/>
</dbReference>
<organism evidence="10 11">
    <name type="scientific">Salix purpurea</name>
    <name type="common">Purple osier willow</name>
    <dbReference type="NCBI Taxonomy" id="77065"/>
    <lineage>
        <taxon>Eukaryota</taxon>
        <taxon>Viridiplantae</taxon>
        <taxon>Streptophyta</taxon>
        <taxon>Embryophyta</taxon>
        <taxon>Tracheophyta</taxon>
        <taxon>Spermatophyta</taxon>
        <taxon>Magnoliopsida</taxon>
        <taxon>eudicotyledons</taxon>
        <taxon>Gunneridae</taxon>
        <taxon>Pentapetalae</taxon>
        <taxon>rosids</taxon>
        <taxon>fabids</taxon>
        <taxon>Malpighiales</taxon>
        <taxon>Salicaceae</taxon>
        <taxon>Saliceae</taxon>
        <taxon>Salix</taxon>
    </lineage>
</organism>
<keyword evidence="11" id="KW-1185">Reference proteome</keyword>
<dbReference type="InterPro" id="IPR018392">
    <property type="entry name" value="LysM"/>
</dbReference>
<dbReference type="Pfam" id="PF23472">
    <property type="entry name" value="LysM2_CERK1_LYK3_4_5"/>
    <property type="match status" value="1"/>
</dbReference>
<dbReference type="EMBL" id="JAPFFK010000019">
    <property type="protein sequence ID" value="KAJ6686870.1"/>
    <property type="molecule type" value="Genomic_DNA"/>
</dbReference>
<dbReference type="GO" id="GO:0019199">
    <property type="term" value="F:transmembrane receptor protein kinase activity"/>
    <property type="evidence" value="ECO:0007669"/>
    <property type="project" value="InterPro"/>
</dbReference>
<evidence type="ECO:0000256" key="2">
    <source>
        <dbReference type="ARBA" id="ARBA00022475"/>
    </source>
</evidence>
<keyword evidence="5" id="KW-1133">Transmembrane helix</keyword>
<proteinExistence type="predicted"/>
<reference evidence="10" key="2">
    <citation type="journal article" date="2023" name="Int. J. Mol. Sci.">
        <title>De Novo Assembly and Annotation of 11 Diverse Shrub Willow (Salix) Genomes Reveals Novel Gene Organization in Sex-Linked Regions.</title>
        <authorList>
            <person name="Hyden B."/>
            <person name="Feng K."/>
            <person name="Yates T.B."/>
            <person name="Jawdy S."/>
            <person name="Cereghino C."/>
            <person name="Smart L.B."/>
            <person name="Muchero W."/>
        </authorList>
    </citation>
    <scope>NUCLEOTIDE SEQUENCE</scope>
    <source>
        <tissue evidence="10">Shoot tip</tissue>
    </source>
</reference>
<keyword evidence="10" id="KW-0418">Kinase</keyword>
<dbReference type="InterPro" id="IPR056562">
    <property type="entry name" value="LysM2_CERK1_LYK3_4_5"/>
</dbReference>
<keyword evidence="10" id="KW-0675">Receptor</keyword>
<dbReference type="PANTHER" id="PTHR46204:SF30">
    <property type="entry name" value="CHITIN ELICITOR RECEPTOR KINASE 1"/>
    <property type="match status" value="1"/>
</dbReference>
<feature type="chain" id="PRO_5040168904" evidence="8">
    <location>
        <begin position="22"/>
        <end position="278"/>
    </location>
</feature>
<dbReference type="Gene3D" id="3.10.350.10">
    <property type="entry name" value="LysM domain"/>
    <property type="match status" value="1"/>
</dbReference>
<comment type="subcellular location">
    <subcellularLocation>
        <location evidence="1">Cell membrane</location>
        <topology evidence="1">Single-pass membrane protein</topology>
    </subcellularLocation>
</comment>
<dbReference type="InterPro" id="IPR057097">
    <property type="entry name" value="LysM_RLK3/10"/>
</dbReference>
<evidence type="ECO:0000256" key="7">
    <source>
        <dbReference type="ARBA" id="ARBA00023157"/>
    </source>
</evidence>
<accession>A0A9Q0SRW0</accession>
<dbReference type="SMART" id="SM00257">
    <property type="entry name" value="LysM"/>
    <property type="match status" value="2"/>
</dbReference>
<protein>
    <submittedName>
        <fullName evidence="10">CHITIN ELICITOR RECEPTOR KINASE 1-RELATED</fullName>
    </submittedName>
</protein>
<keyword evidence="4 8" id="KW-0732">Signal</keyword>
<keyword evidence="6" id="KW-0472">Membrane</keyword>
<dbReference type="InterPro" id="IPR044812">
    <property type="entry name" value="CERK1/LYK3-like"/>
</dbReference>
<evidence type="ECO:0000256" key="3">
    <source>
        <dbReference type="ARBA" id="ARBA00022692"/>
    </source>
</evidence>
<evidence type="ECO:0000256" key="8">
    <source>
        <dbReference type="SAM" id="SignalP"/>
    </source>
</evidence>
<evidence type="ECO:0000313" key="11">
    <source>
        <dbReference type="Proteomes" id="UP001151532"/>
    </source>
</evidence>
<dbReference type="Pfam" id="PF01476">
    <property type="entry name" value="LysM"/>
    <property type="match status" value="1"/>
</dbReference>
<feature type="domain" description="LysM" evidence="9">
    <location>
        <begin position="32"/>
        <end position="85"/>
    </location>
</feature>
<dbReference type="Proteomes" id="UP001151532">
    <property type="component" value="Chromosome 2"/>
</dbReference>
<feature type="domain" description="LysM" evidence="9">
    <location>
        <begin position="101"/>
        <end position="150"/>
    </location>
</feature>
<dbReference type="Pfam" id="PF23577">
    <property type="entry name" value="LysM_RLK"/>
    <property type="match status" value="1"/>
</dbReference>
<dbReference type="PROSITE" id="PS51782">
    <property type="entry name" value="LYSM"/>
    <property type="match status" value="2"/>
</dbReference>
<dbReference type="CDD" id="cd00118">
    <property type="entry name" value="LysM"/>
    <property type="match status" value="2"/>
</dbReference>
<reference evidence="10" key="1">
    <citation type="submission" date="2022-11" db="EMBL/GenBank/DDBJ databases">
        <authorList>
            <person name="Hyden B.L."/>
            <person name="Feng K."/>
            <person name="Yates T."/>
            <person name="Jawdy S."/>
            <person name="Smart L.B."/>
            <person name="Muchero W."/>
        </authorList>
    </citation>
    <scope>NUCLEOTIDE SEQUENCE</scope>
    <source>
        <tissue evidence="10">Shoot tip</tissue>
    </source>
</reference>
<dbReference type="PANTHER" id="PTHR46204">
    <property type="entry name" value="CHITIN ELICITOR RECEPTOR KINASE 1-RELATED"/>
    <property type="match status" value="1"/>
</dbReference>
<dbReference type="OrthoDB" id="4062651at2759"/>
<evidence type="ECO:0000256" key="5">
    <source>
        <dbReference type="ARBA" id="ARBA00022989"/>
    </source>
</evidence>
<evidence type="ECO:0000259" key="9">
    <source>
        <dbReference type="PROSITE" id="PS51782"/>
    </source>
</evidence>
<name>A0A9Q0SRW0_SALPP</name>
<evidence type="ECO:0000256" key="4">
    <source>
        <dbReference type="ARBA" id="ARBA00022729"/>
    </source>
</evidence>
<evidence type="ECO:0000313" key="10">
    <source>
        <dbReference type="EMBL" id="KAJ6686870.1"/>
    </source>
</evidence>
<evidence type="ECO:0000256" key="1">
    <source>
        <dbReference type="ARBA" id="ARBA00004162"/>
    </source>
</evidence>
<gene>
    <name evidence="10" type="ORF">OIU79_016587</name>
</gene>